<accession>A0A0F8XAJ1</accession>
<name>A0A0F8XAJ1_9ZZZZ</name>
<reference evidence="1" key="1">
    <citation type="journal article" date="2015" name="Nature">
        <title>Complex archaea that bridge the gap between prokaryotes and eukaryotes.</title>
        <authorList>
            <person name="Spang A."/>
            <person name="Saw J.H."/>
            <person name="Jorgensen S.L."/>
            <person name="Zaremba-Niedzwiedzka K."/>
            <person name="Martijn J."/>
            <person name="Lind A.E."/>
            <person name="van Eijk R."/>
            <person name="Schleper C."/>
            <person name="Guy L."/>
            <person name="Ettema T.J."/>
        </authorList>
    </citation>
    <scope>NUCLEOTIDE SEQUENCE</scope>
</reference>
<evidence type="ECO:0008006" key="2">
    <source>
        <dbReference type="Google" id="ProtNLM"/>
    </source>
</evidence>
<sequence>MITQKTYPQCAYCKREFQPGTTWSGANYCRAAHLLAYLEEYPGSTTWEMAKATGMPYAAAQKAVLKARDWDLVAHVAEERGAGGERFRYTVVEGYQAVIAGWTQRGLV</sequence>
<proteinExistence type="predicted"/>
<dbReference type="EMBL" id="LAZR01060214">
    <property type="protein sequence ID" value="KKK66157.1"/>
    <property type="molecule type" value="Genomic_DNA"/>
</dbReference>
<comment type="caution">
    <text evidence="1">The sequence shown here is derived from an EMBL/GenBank/DDBJ whole genome shotgun (WGS) entry which is preliminary data.</text>
</comment>
<organism evidence="1">
    <name type="scientific">marine sediment metagenome</name>
    <dbReference type="NCBI Taxonomy" id="412755"/>
    <lineage>
        <taxon>unclassified sequences</taxon>
        <taxon>metagenomes</taxon>
        <taxon>ecological metagenomes</taxon>
    </lineage>
</organism>
<dbReference type="AlphaFoldDB" id="A0A0F8XAJ1"/>
<protein>
    <recommendedName>
        <fullName evidence="2">HTH marR-type domain-containing protein</fullName>
    </recommendedName>
</protein>
<gene>
    <name evidence="1" type="ORF">LCGC14_2966910</name>
</gene>
<evidence type="ECO:0000313" key="1">
    <source>
        <dbReference type="EMBL" id="KKK66157.1"/>
    </source>
</evidence>